<proteinExistence type="predicted"/>
<protein>
    <submittedName>
        <fullName evidence="1">Uncharacterized protein</fullName>
    </submittedName>
</protein>
<dbReference type="Proteomes" id="UP000239735">
    <property type="component" value="Unassembled WGS sequence"/>
</dbReference>
<evidence type="ECO:0000313" key="2">
    <source>
        <dbReference type="Proteomes" id="UP000239735"/>
    </source>
</evidence>
<reference evidence="2" key="1">
    <citation type="submission" date="2018-02" db="EMBL/GenBank/DDBJ databases">
        <authorList>
            <person name="Hausmann B."/>
        </authorList>
    </citation>
    <scope>NUCLEOTIDE SEQUENCE [LARGE SCALE GENOMIC DNA]</scope>
    <source>
        <strain evidence="2">Peat soil MAG SbA5</strain>
    </source>
</reference>
<gene>
    <name evidence="1" type="ORF">SBA5_290157</name>
</gene>
<dbReference type="AlphaFoldDB" id="A0A2N9LAZ1"/>
<name>A0A2N9LAZ1_9BACT</name>
<dbReference type="EMBL" id="OKRB01000085">
    <property type="protein sequence ID" value="SPE20303.1"/>
    <property type="molecule type" value="Genomic_DNA"/>
</dbReference>
<organism evidence="1 2">
    <name type="scientific">Candidatus Sulfuritelmatomonas gaucii</name>
    <dbReference type="NCBI Taxonomy" id="2043161"/>
    <lineage>
        <taxon>Bacteria</taxon>
        <taxon>Pseudomonadati</taxon>
        <taxon>Acidobacteriota</taxon>
        <taxon>Terriglobia</taxon>
        <taxon>Terriglobales</taxon>
        <taxon>Acidobacteriaceae</taxon>
        <taxon>Candidatus Sulfuritelmatomonas</taxon>
    </lineage>
</organism>
<accession>A0A2N9LAZ1</accession>
<evidence type="ECO:0000313" key="1">
    <source>
        <dbReference type="EMBL" id="SPE20303.1"/>
    </source>
</evidence>
<sequence length="22" mass="2264">MLDGPELIHASNPDAVSLAPCL</sequence>